<dbReference type="PROSITE" id="PS51163">
    <property type="entry name" value="YRDC"/>
    <property type="match status" value="1"/>
</dbReference>
<dbReference type="InterPro" id="IPR050156">
    <property type="entry name" value="TC-AMP_synthase_SUA5"/>
</dbReference>
<name>A0A2I2KSE0_9ACTN</name>
<keyword evidence="8" id="KW-0547">Nucleotide-binding</keyword>
<dbReference type="GO" id="GO:0000049">
    <property type="term" value="F:tRNA binding"/>
    <property type="evidence" value="ECO:0007669"/>
    <property type="project" value="TreeGrafter"/>
</dbReference>
<dbReference type="GO" id="GO:0005524">
    <property type="term" value="F:ATP binding"/>
    <property type="evidence" value="ECO:0007669"/>
    <property type="project" value="UniProtKB-KW"/>
</dbReference>
<dbReference type="EMBL" id="FZMO01000179">
    <property type="protein sequence ID" value="SNQ48587.1"/>
    <property type="molecule type" value="Genomic_DNA"/>
</dbReference>
<evidence type="ECO:0000256" key="8">
    <source>
        <dbReference type="ARBA" id="ARBA00022741"/>
    </source>
</evidence>
<dbReference type="PANTHER" id="PTHR17490:SF16">
    <property type="entry name" value="THREONYLCARBAMOYL-AMP SYNTHASE"/>
    <property type="match status" value="1"/>
</dbReference>
<dbReference type="NCBIfam" id="TIGR00057">
    <property type="entry name" value="L-threonylcarbamoyladenylate synthase"/>
    <property type="match status" value="1"/>
</dbReference>
<dbReference type="AlphaFoldDB" id="A0A2I2KSE0"/>
<evidence type="ECO:0000259" key="12">
    <source>
        <dbReference type="PROSITE" id="PS51163"/>
    </source>
</evidence>
<evidence type="ECO:0000256" key="11">
    <source>
        <dbReference type="ARBA" id="ARBA00048366"/>
    </source>
</evidence>
<evidence type="ECO:0000256" key="7">
    <source>
        <dbReference type="ARBA" id="ARBA00022695"/>
    </source>
</evidence>
<dbReference type="InterPro" id="IPR006070">
    <property type="entry name" value="Sua5-like_dom"/>
</dbReference>
<sequence length="216" mass="22235">MLRFDCVDEAERAAGLDAAAAAVSRGGLVVLPTDTVYGLGADAFGREAVSSLLAAKGRGRSMPVPVLIGSWRTLEGLIERTTPQVRDLIQAFWPGGLTLVVRHVPSLRWDLGEGRGTVAVRMPLHPVAIELLGRTGPMAVSSANISGQPPATTADEAIAQLGGAAEVYLDGGACADAVPSTIVDCTGDVPVVVRAGAVGLEALREVLPLVQEPAGR</sequence>
<dbReference type="GO" id="GO:0008033">
    <property type="term" value="P:tRNA processing"/>
    <property type="evidence" value="ECO:0007669"/>
    <property type="project" value="UniProtKB-KW"/>
</dbReference>
<dbReference type="OrthoDB" id="9814580at2"/>
<dbReference type="SUPFAM" id="SSF55821">
    <property type="entry name" value="YrdC/RibB"/>
    <property type="match status" value="1"/>
</dbReference>
<dbReference type="RefSeq" id="WP_101832237.1">
    <property type="nucleotide sequence ID" value="NZ_FZMO01000179.1"/>
</dbReference>
<evidence type="ECO:0000256" key="2">
    <source>
        <dbReference type="ARBA" id="ARBA00007663"/>
    </source>
</evidence>
<organism evidence="13 14">
    <name type="scientific">Frankia canadensis</name>
    <dbReference type="NCBI Taxonomy" id="1836972"/>
    <lineage>
        <taxon>Bacteria</taxon>
        <taxon>Bacillati</taxon>
        <taxon>Actinomycetota</taxon>
        <taxon>Actinomycetes</taxon>
        <taxon>Frankiales</taxon>
        <taxon>Frankiaceae</taxon>
        <taxon>Frankia</taxon>
    </lineage>
</organism>
<accession>A0A2I2KSE0</accession>
<keyword evidence="14" id="KW-1185">Reference proteome</keyword>
<dbReference type="GO" id="GO:0005737">
    <property type="term" value="C:cytoplasm"/>
    <property type="evidence" value="ECO:0007669"/>
    <property type="project" value="UniProtKB-SubCell"/>
</dbReference>
<keyword evidence="5 13" id="KW-0808">Transferase</keyword>
<evidence type="ECO:0000256" key="6">
    <source>
        <dbReference type="ARBA" id="ARBA00022694"/>
    </source>
</evidence>
<dbReference type="GO" id="GO:0006450">
    <property type="term" value="P:regulation of translational fidelity"/>
    <property type="evidence" value="ECO:0007669"/>
    <property type="project" value="TreeGrafter"/>
</dbReference>
<dbReference type="GO" id="GO:0003725">
    <property type="term" value="F:double-stranded RNA binding"/>
    <property type="evidence" value="ECO:0007669"/>
    <property type="project" value="InterPro"/>
</dbReference>
<dbReference type="EC" id="2.7.7.87" evidence="3"/>
<proteinExistence type="inferred from homology"/>
<keyword evidence="9" id="KW-0067">ATP-binding</keyword>
<feature type="domain" description="YrdC-like" evidence="12">
    <location>
        <begin position="13"/>
        <end position="198"/>
    </location>
</feature>
<dbReference type="Proteomes" id="UP000234331">
    <property type="component" value="Unassembled WGS sequence"/>
</dbReference>
<protein>
    <recommendedName>
        <fullName evidence="10">L-threonylcarbamoyladenylate synthase</fullName>
        <ecNumber evidence="3">2.7.7.87</ecNumber>
    </recommendedName>
    <alternativeName>
        <fullName evidence="10">L-threonylcarbamoyladenylate synthase</fullName>
    </alternativeName>
</protein>
<reference evidence="13 14" key="1">
    <citation type="submission" date="2017-06" db="EMBL/GenBank/DDBJ databases">
        <authorList>
            <person name="Kim H.J."/>
            <person name="Triplett B.A."/>
        </authorList>
    </citation>
    <scope>NUCLEOTIDE SEQUENCE [LARGE SCALE GENOMIC DNA]</scope>
    <source>
        <strain evidence="13">FRACA_ARgP5</strain>
    </source>
</reference>
<dbReference type="PANTHER" id="PTHR17490">
    <property type="entry name" value="SUA5"/>
    <property type="match status" value="1"/>
</dbReference>
<keyword evidence="4" id="KW-0963">Cytoplasm</keyword>
<dbReference type="Pfam" id="PF01300">
    <property type="entry name" value="Sua5_yciO_yrdC"/>
    <property type="match status" value="1"/>
</dbReference>
<keyword evidence="7 13" id="KW-0548">Nucleotidyltransferase</keyword>
<evidence type="ECO:0000256" key="1">
    <source>
        <dbReference type="ARBA" id="ARBA00004496"/>
    </source>
</evidence>
<evidence type="ECO:0000256" key="9">
    <source>
        <dbReference type="ARBA" id="ARBA00022840"/>
    </source>
</evidence>
<evidence type="ECO:0000256" key="3">
    <source>
        <dbReference type="ARBA" id="ARBA00012584"/>
    </source>
</evidence>
<comment type="subcellular location">
    <subcellularLocation>
        <location evidence="1">Cytoplasm</location>
    </subcellularLocation>
</comment>
<dbReference type="InterPro" id="IPR017945">
    <property type="entry name" value="DHBP_synth_RibB-like_a/b_dom"/>
</dbReference>
<evidence type="ECO:0000256" key="5">
    <source>
        <dbReference type="ARBA" id="ARBA00022679"/>
    </source>
</evidence>
<evidence type="ECO:0000313" key="14">
    <source>
        <dbReference type="Proteomes" id="UP000234331"/>
    </source>
</evidence>
<evidence type="ECO:0000313" key="13">
    <source>
        <dbReference type="EMBL" id="SNQ48587.1"/>
    </source>
</evidence>
<gene>
    <name evidence="13" type="ORF">FRACA_260039</name>
</gene>
<evidence type="ECO:0000256" key="10">
    <source>
        <dbReference type="ARBA" id="ARBA00029774"/>
    </source>
</evidence>
<keyword evidence="6" id="KW-0819">tRNA processing</keyword>
<dbReference type="Gene3D" id="3.90.870.10">
    <property type="entry name" value="DHBP synthase"/>
    <property type="match status" value="1"/>
</dbReference>
<comment type="catalytic activity">
    <reaction evidence="11">
        <text>L-threonine + hydrogencarbonate + ATP = L-threonylcarbamoyladenylate + diphosphate + H2O</text>
        <dbReference type="Rhea" id="RHEA:36407"/>
        <dbReference type="ChEBI" id="CHEBI:15377"/>
        <dbReference type="ChEBI" id="CHEBI:17544"/>
        <dbReference type="ChEBI" id="CHEBI:30616"/>
        <dbReference type="ChEBI" id="CHEBI:33019"/>
        <dbReference type="ChEBI" id="CHEBI:57926"/>
        <dbReference type="ChEBI" id="CHEBI:73682"/>
        <dbReference type="EC" id="2.7.7.87"/>
    </reaction>
</comment>
<evidence type="ECO:0000256" key="4">
    <source>
        <dbReference type="ARBA" id="ARBA00022490"/>
    </source>
</evidence>
<dbReference type="GO" id="GO:0061710">
    <property type="term" value="F:L-threonylcarbamoyladenylate synthase"/>
    <property type="evidence" value="ECO:0007669"/>
    <property type="project" value="UniProtKB-EC"/>
</dbReference>
<comment type="similarity">
    <text evidence="2">Belongs to the SUA5 family.</text>
</comment>